<dbReference type="AlphaFoldDB" id="A0A4R5BDN8"/>
<dbReference type="InterPro" id="IPR041916">
    <property type="entry name" value="Anti_sigma_zinc_sf"/>
</dbReference>
<sequence length="216" mass="22877">MSRRRDPQGDQFAHFDAAYVLGALSPEDRAEFERHLGVCETCAAAVGELAGLPGLLARADPAPLDAGTGPADPLPTLLAEVRRSRTRRLAGTVSAAAVAVAACAALVLSTELAQTGPGTEMTALGAYPVAASVNLRDLRSGTRVDVDCEYEGRRGGDYVLVVVRRDGTSEVLARWFAMPDNNAVLKVTTPVRRSDIRSLELRTPNGPAMLTLPVTR</sequence>
<protein>
    <submittedName>
        <fullName evidence="5">Anti-sigma factor</fullName>
    </submittedName>
</protein>
<dbReference type="Pfam" id="PF13490">
    <property type="entry name" value="zf-HC2"/>
    <property type="match status" value="1"/>
</dbReference>
<evidence type="ECO:0000313" key="6">
    <source>
        <dbReference type="Proteomes" id="UP000294723"/>
    </source>
</evidence>
<keyword evidence="3" id="KW-0812">Transmembrane</keyword>
<keyword evidence="6" id="KW-1185">Reference proteome</keyword>
<proteinExistence type="predicted"/>
<dbReference type="Gene3D" id="1.10.10.1320">
    <property type="entry name" value="Anti-sigma factor, zinc-finger domain"/>
    <property type="match status" value="1"/>
</dbReference>
<evidence type="ECO:0000256" key="2">
    <source>
        <dbReference type="ARBA" id="ARBA00023163"/>
    </source>
</evidence>
<comment type="caution">
    <text evidence="5">The sequence shown here is derived from an EMBL/GenBank/DDBJ whole genome shotgun (WGS) entry which is preliminary data.</text>
</comment>
<evidence type="ECO:0000256" key="1">
    <source>
        <dbReference type="ARBA" id="ARBA00023015"/>
    </source>
</evidence>
<feature type="transmembrane region" description="Helical" evidence="3">
    <location>
        <begin position="89"/>
        <end position="108"/>
    </location>
</feature>
<evidence type="ECO:0000313" key="5">
    <source>
        <dbReference type="EMBL" id="TDD83373.1"/>
    </source>
</evidence>
<keyword evidence="1" id="KW-0805">Transcription regulation</keyword>
<dbReference type="InterPro" id="IPR027383">
    <property type="entry name" value="Znf_put"/>
</dbReference>
<accession>A0A4R5BDN8</accession>
<evidence type="ECO:0000256" key="3">
    <source>
        <dbReference type="SAM" id="Phobius"/>
    </source>
</evidence>
<dbReference type="RefSeq" id="WP_132685702.1">
    <property type="nucleotide sequence ID" value="NZ_SMLA01000054.1"/>
</dbReference>
<dbReference type="Proteomes" id="UP000294723">
    <property type="component" value="Unassembled WGS sequence"/>
</dbReference>
<gene>
    <name evidence="5" type="ORF">E1202_25680</name>
</gene>
<name>A0A4R5BDN8_9PSEU</name>
<keyword evidence="3" id="KW-1133">Transmembrane helix</keyword>
<reference evidence="5 6" key="1">
    <citation type="submission" date="2019-03" db="EMBL/GenBank/DDBJ databases">
        <title>Draft genome sequences of novel Actinobacteria.</title>
        <authorList>
            <person name="Sahin N."/>
            <person name="Ay H."/>
            <person name="Saygin H."/>
        </authorList>
    </citation>
    <scope>NUCLEOTIDE SEQUENCE [LARGE SCALE GENOMIC DNA]</scope>
    <source>
        <strain evidence="5 6">5K548</strain>
    </source>
</reference>
<keyword evidence="3" id="KW-0472">Membrane</keyword>
<keyword evidence="2" id="KW-0804">Transcription</keyword>
<evidence type="ECO:0000259" key="4">
    <source>
        <dbReference type="Pfam" id="PF13490"/>
    </source>
</evidence>
<dbReference type="EMBL" id="SMLA01000054">
    <property type="protein sequence ID" value="TDD83373.1"/>
    <property type="molecule type" value="Genomic_DNA"/>
</dbReference>
<feature type="domain" description="Putative zinc-finger" evidence="4">
    <location>
        <begin position="18"/>
        <end position="43"/>
    </location>
</feature>
<organism evidence="5 6">
    <name type="scientific">Saccharopolyspora karakumensis</name>
    <dbReference type="NCBI Taxonomy" id="2530386"/>
    <lineage>
        <taxon>Bacteria</taxon>
        <taxon>Bacillati</taxon>
        <taxon>Actinomycetota</taxon>
        <taxon>Actinomycetes</taxon>
        <taxon>Pseudonocardiales</taxon>
        <taxon>Pseudonocardiaceae</taxon>
        <taxon>Saccharopolyspora</taxon>
    </lineage>
</organism>